<evidence type="ECO:0000256" key="1">
    <source>
        <dbReference type="SAM" id="Phobius"/>
    </source>
</evidence>
<feature type="transmembrane region" description="Helical" evidence="1">
    <location>
        <begin position="18"/>
        <end position="38"/>
    </location>
</feature>
<dbReference type="Proteomes" id="UP000664601">
    <property type="component" value="Unassembled WGS sequence"/>
</dbReference>
<keyword evidence="1" id="KW-1133">Transmembrane helix</keyword>
<gene>
    <name evidence="2" type="ORF">JZO70_21660</name>
</gene>
<keyword evidence="3" id="KW-1185">Reference proteome</keyword>
<reference evidence="2 3" key="1">
    <citation type="submission" date="2021-03" db="EMBL/GenBank/DDBJ databases">
        <title>Enterococcal diversity collection.</title>
        <authorList>
            <person name="Gilmore M.S."/>
            <person name="Schwartzman J."/>
            <person name="Van Tyne D."/>
            <person name="Martin M."/>
            <person name="Earl A.M."/>
            <person name="Manson A.L."/>
            <person name="Straub T."/>
            <person name="Salamzade R."/>
            <person name="Saavedra J."/>
            <person name="Lebreton F."/>
            <person name="Prichula J."/>
            <person name="Schaufler K."/>
            <person name="Gaca A."/>
            <person name="Sgardioli B."/>
            <person name="Wagenaar J."/>
            <person name="Strong T."/>
        </authorList>
    </citation>
    <scope>NUCLEOTIDE SEQUENCE [LARGE SCALE GENOMIC DNA]</scope>
    <source>
        <strain evidence="2 3">669A</strain>
    </source>
</reference>
<sequence>MTFYGIKYIENQSSLNDFIKYAIIFLALIFLIVAFSLYMRHRIQTKYRDLSIMLFLLLVFMLGVQYSDYTQNQNRYDQSSQMVAFIKEVAHEFDLKQTDVLVNSVQLTDGVVIKMKDTYYTVHLSVDQSSYQLTETHLVNSEITVNP</sequence>
<comment type="caution">
    <text evidence="2">The sequence shown here is derived from an EMBL/GenBank/DDBJ whole genome shotgun (WGS) entry which is preliminary data.</text>
</comment>
<proteinExistence type="predicted"/>
<evidence type="ECO:0000313" key="2">
    <source>
        <dbReference type="EMBL" id="MBO1308794.1"/>
    </source>
</evidence>
<organism evidence="2 3">
    <name type="scientific">Candidatus Enterococcus moelleringii</name>
    <dbReference type="NCBI Taxonomy" id="2815325"/>
    <lineage>
        <taxon>Bacteria</taxon>
        <taxon>Bacillati</taxon>
        <taxon>Bacillota</taxon>
        <taxon>Bacilli</taxon>
        <taxon>Lactobacillales</taxon>
        <taxon>Enterococcaceae</taxon>
        <taxon>Enterococcus</taxon>
    </lineage>
</organism>
<accession>A0ABS3LKB0</accession>
<keyword evidence="1" id="KW-0812">Transmembrane</keyword>
<feature type="transmembrane region" description="Helical" evidence="1">
    <location>
        <begin position="50"/>
        <end position="67"/>
    </location>
</feature>
<protein>
    <submittedName>
        <fullName evidence="2">DUF3290 domain-containing protein</fullName>
    </submittedName>
</protein>
<dbReference type="EMBL" id="JAFREM010000042">
    <property type="protein sequence ID" value="MBO1308794.1"/>
    <property type="molecule type" value="Genomic_DNA"/>
</dbReference>
<name>A0ABS3LKB0_9ENTE</name>
<evidence type="ECO:0000313" key="3">
    <source>
        <dbReference type="Proteomes" id="UP000664601"/>
    </source>
</evidence>
<dbReference type="RefSeq" id="WP_207675784.1">
    <property type="nucleotide sequence ID" value="NZ_JAFREM010000042.1"/>
</dbReference>
<keyword evidence="1" id="KW-0472">Membrane</keyword>
<dbReference type="Pfam" id="PF11694">
    <property type="entry name" value="DUF3290"/>
    <property type="match status" value="1"/>
</dbReference>
<dbReference type="InterPro" id="IPR021707">
    <property type="entry name" value="DUF3290"/>
</dbReference>